<dbReference type="SUPFAM" id="SSF53474">
    <property type="entry name" value="alpha/beta-Hydrolases"/>
    <property type="match status" value="1"/>
</dbReference>
<dbReference type="AlphaFoldDB" id="A0A538T9L2"/>
<keyword evidence="3" id="KW-0378">Hydrolase</keyword>
<dbReference type="PRINTS" id="PR00502">
    <property type="entry name" value="NUDIXFAMILY"/>
</dbReference>
<dbReference type="PROSITE" id="PS00893">
    <property type="entry name" value="NUDIX_BOX"/>
    <property type="match status" value="1"/>
</dbReference>
<evidence type="ECO:0000259" key="6">
    <source>
        <dbReference type="PROSITE" id="PS51462"/>
    </source>
</evidence>
<dbReference type="PROSITE" id="PS51462">
    <property type="entry name" value="NUDIX"/>
    <property type="match status" value="1"/>
</dbReference>
<dbReference type="InterPro" id="IPR029119">
    <property type="entry name" value="MutY_C"/>
</dbReference>
<dbReference type="GO" id="GO:0046872">
    <property type="term" value="F:metal ion binding"/>
    <property type="evidence" value="ECO:0007669"/>
    <property type="project" value="UniProtKB-KW"/>
</dbReference>
<evidence type="ECO:0000256" key="5">
    <source>
        <dbReference type="SAM" id="SignalP"/>
    </source>
</evidence>
<evidence type="ECO:0000256" key="4">
    <source>
        <dbReference type="ARBA" id="ARBA00023204"/>
    </source>
</evidence>
<dbReference type="Pfam" id="PF14815">
    <property type="entry name" value="NUDIX_4"/>
    <property type="match status" value="1"/>
</dbReference>
<evidence type="ECO:0000256" key="2">
    <source>
        <dbReference type="ARBA" id="ARBA00022763"/>
    </source>
</evidence>
<dbReference type="Gene3D" id="3.90.79.10">
    <property type="entry name" value="Nucleoside Triphosphate Pyrophosphohydrolase"/>
    <property type="match status" value="1"/>
</dbReference>
<dbReference type="Gene3D" id="3.40.50.1820">
    <property type="entry name" value="alpha/beta hydrolase"/>
    <property type="match status" value="1"/>
</dbReference>
<dbReference type="CDD" id="cd03425">
    <property type="entry name" value="NUDIX_MutT_NudA_like"/>
    <property type="match status" value="1"/>
</dbReference>
<reference evidence="7 8" key="1">
    <citation type="journal article" date="2019" name="Nat. Microbiol.">
        <title>Mediterranean grassland soil C-N compound turnover is dependent on rainfall and depth, and is mediated by genomically divergent microorganisms.</title>
        <authorList>
            <person name="Diamond S."/>
            <person name="Andeer P.F."/>
            <person name="Li Z."/>
            <person name="Crits-Christoph A."/>
            <person name="Burstein D."/>
            <person name="Anantharaman K."/>
            <person name="Lane K.R."/>
            <person name="Thomas B.C."/>
            <person name="Pan C."/>
            <person name="Northen T.R."/>
            <person name="Banfield J.F."/>
        </authorList>
    </citation>
    <scope>NUCLEOTIDE SEQUENCE [LARGE SCALE GENOMIC DNA]</scope>
    <source>
        <strain evidence="7">WS_5</strain>
    </source>
</reference>
<gene>
    <name evidence="7" type="ORF">E6K75_03020</name>
</gene>
<feature type="signal peptide" evidence="5">
    <location>
        <begin position="1"/>
        <end position="29"/>
    </location>
</feature>
<evidence type="ECO:0000256" key="3">
    <source>
        <dbReference type="ARBA" id="ARBA00022801"/>
    </source>
</evidence>
<dbReference type="PANTHER" id="PTHR46623">
    <property type="entry name" value="CARBOXYMETHYLENEBUTENOLIDASE-RELATED"/>
    <property type="match status" value="1"/>
</dbReference>
<dbReference type="InterPro" id="IPR020476">
    <property type="entry name" value="Nudix_hydrolase"/>
</dbReference>
<comment type="caution">
    <text evidence="7">The sequence shown here is derived from an EMBL/GenBank/DDBJ whole genome shotgun (WGS) entry which is preliminary data.</text>
</comment>
<organism evidence="7 8">
    <name type="scientific">Eiseniibacteriota bacterium</name>
    <dbReference type="NCBI Taxonomy" id="2212470"/>
    <lineage>
        <taxon>Bacteria</taxon>
        <taxon>Candidatus Eiseniibacteriota</taxon>
    </lineage>
</organism>
<dbReference type="InterPro" id="IPR000086">
    <property type="entry name" value="NUDIX_hydrolase_dom"/>
</dbReference>
<dbReference type="SUPFAM" id="SSF55811">
    <property type="entry name" value="Nudix"/>
    <property type="match status" value="1"/>
</dbReference>
<dbReference type="InterPro" id="IPR020084">
    <property type="entry name" value="NUDIX_hydrolase_CS"/>
</dbReference>
<dbReference type="PANTHER" id="PTHR46623:SF7">
    <property type="entry name" value="CARBOXYMETHYLENEBUTENOLIDASE"/>
    <property type="match status" value="1"/>
</dbReference>
<feature type="chain" id="PRO_5022036103" evidence="5">
    <location>
        <begin position="30"/>
        <end position="373"/>
    </location>
</feature>
<evidence type="ECO:0000313" key="8">
    <source>
        <dbReference type="Proteomes" id="UP000320913"/>
    </source>
</evidence>
<dbReference type="EMBL" id="VBOV01000081">
    <property type="protein sequence ID" value="TMQ60306.1"/>
    <property type="molecule type" value="Genomic_DNA"/>
</dbReference>
<sequence>MNRTLPSRGPRTFAALLLAGALVSTSAHAATLPKPLPHRGGIFTQKEGKIRLSGYLSLPKGAGTHPGIVAIQEWWGLDDWVKAQADSLAAHGYVVLAPDLYAGRVAYDQETAHQLMSGLVDEDVMAILRAAVDHLRSREDVRAQAIGVIGWCMGGKYAIRLAASDPGIRACVMYYGAPLTDPAQIRNLQASVLGNFGALQREQSVGRLPPRGGKGRMAADARLLRPRAEARLPPRAKELMRTYEVAAGILWNGSQVLIARRQSGDHQGGRWEFPGGKRHAGESIEACLRREMLEEVGIEIEVGLLWRALTHVYPDRRVSLYFHFCDLLSGTPTPIQCDELRWIHPAQLGDHHFVEGDLPVLPDLARDLIVMAG</sequence>
<accession>A0A538T9L2</accession>
<protein>
    <submittedName>
        <fullName evidence="7">NUDIX domain-containing protein</fullName>
    </submittedName>
</protein>
<dbReference type="GO" id="GO:0016787">
    <property type="term" value="F:hydrolase activity"/>
    <property type="evidence" value="ECO:0007669"/>
    <property type="project" value="UniProtKB-KW"/>
</dbReference>
<evidence type="ECO:0000256" key="1">
    <source>
        <dbReference type="ARBA" id="ARBA00022723"/>
    </source>
</evidence>
<dbReference type="InterPro" id="IPR002925">
    <property type="entry name" value="Dienelactn_hydro"/>
</dbReference>
<name>A0A538T9L2_UNCEI</name>
<dbReference type="InterPro" id="IPR051049">
    <property type="entry name" value="Dienelactone_hydrolase-like"/>
</dbReference>
<dbReference type="InterPro" id="IPR015797">
    <property type="entry name" value="NUDIX_hydrolase-like_dom_sf"/>
</dbReference>
<keyword evidence="5" id="KW-0732">Signal</keyword>
<keyword evidence="1" id="KW-0479">Metal-binding</keyword>
<dbReference type="InterPro" id="IPR029058">
    <property type="entry name" value="AB_hydrolase_fold"/>
</dbReference>
<evidence type="ECO:0000313" key="7">
    <source>
        <dbReference type="EMBL" id="TMQ60306.1"/>
    </source>
</evidence>
<dbReference type="Proteomes" id="UP000320913">
    <property type="component" value="Unassembled WGS sequence"/>
</dbReference>
<dbReference type="Pfam" id="PF01738">
    <property type="entry name" value="DLH"/>
    <property type="match status" value="1"/>
</dbReference>
<proteinExistence type="predicted"/>
<feature type="domain" description="Nudix hydrolase" evidence="6">
    <location>
        <begin position="241"/>
        <end position="366"/>
    </location>
</feature>
<keyword evidence="2" id="KW-0227">DNA damage</keyword>
<dbReference type="GO" id="GO:0006281">
    <property type="term" value="P:DNA repair"/>
    <property type="evidence" value="ECO:0007669"/>
    <property type="project" value="UniProtKB-KW"/>
</dbReference>
<keyword evidence="4" id="KW-0234">DNA repair</keyword>